<dbReference type="PATRIC" id="fig|380242.3.peg.3100"/>
<organism evidence="6 7">
    <name type="scientific">Candidatus Brocadia fulgida</name>
    <dbReference type="NCBI Taxonomy" id="380242"/>
    <lineage>
        <taxon>Bacteria</taxon>
        <taxon>Pseudomonadati</taxon>
        <taxon>Planctomycetota</taxon>
        <taxon>Candidatus Brocadiia</taxon>
        <taxon>Candidatus Brocadiales</taxon>
        <taxon>Candidatus Brocadiaceae</taxon>
        <taxon>Candidatus Brocadia</taxon>
    </lineage>
</organism>
<dbReference type="InterPro" id="IPR017453">
    <property type="entry name" value="GCV_H_sub"/>
</dbReference>
<evidence type="ECO:0000313" key="6">
    <source>
        <dbReference type="EMBL" id="KKO18835.1"/>
    </source>
</evidence>
<gene>
    <name evidence="3" type="primary">gcvH</name>
    <name evidence="6" type="ORF">BROFUL_02496</name>
</gene>
<dbReference type="CDD" id="cd06848">
    <property type="entry name" value="GCS_H"/>
    <property type="match status" value="1"/>
</dbReference>
<dbReference type="SUPFAM" id="SSF51230">
    <property type="entry name" value="Single hybrid motif"/>
    <property type="match status" value="1"/>
</dbReference>
<comment type="caution">
    <text evidence="6">The sequence shown here is derived from an EMBL/GenBank/DDBJ whole genome shotgun (WGS) entry which is preliminary data.</text>
</comment>
<comment type="cofactor">
    <cofactor evidence="3">
        <name>(R)-lipoate</name>
        <dbReference type="ChEBI" id="CHEBI:83088"/>
    </cofactor>
    <text evidence="3">Binds 1 lipoyl cofactor covalently.</text>
</comment>
<comment type="function">
    <text evidence="3">The glycine cleavage system catalyzes the degradation of glycine. The H protein shuttles the methylamine group of glycine from the P protein to the T protein.</text>
</comment>
<dbReference type="InterPro" id="IPR002930">
    <property type="entry name" value="GCV_H"/>
</dbReference>
<dbReference type="InterPro" id="IPR000089">
    <property type="entry name" value="Biotin_lipoyl"/>
</dbReference>
<evidence type="ECO:0000256" key="1">
    <source>
        <dbReference type="ARBA" id="ARBA00009249"/>
    </source>
</evidence>
<evidence type="ECO:0000256" key="2">
    <source>
        <dbReference type="ARBA" id="ARBA00022823"/>
    </source>
</evidence>
<protein>
    <recommendedName>
        <fullName evidence="3">Glycine cleavage system H protein</fullName>
    </recommendedName>
</protein>
<evidence type="ECO:0000313" key="7">
    <source>
        <dbReference type="Proteomes" id="UP000034954"/>
    </source>
</evidence>
<dbReference type="Gene3D" id="2.40.50.100">
    <property type="match status" value="1"/>
</dbReference>
<keyword evidence="7" id="KW-1185">Reference proteome</keyword>
<dbReference type="PROSITE" id="PS50968">
    <property type="entry name" value="BIOTINYL_LIPOYL"/>
    <property type="match status" value="1"/>
</dbReference>
<dbReference type="AlphaFoldDB" id="A0A0M2UT92"/>
<dbReference type="PANTHER" id="PTHR11715:SF3">
    <property type="entry name" value="GLYCINE CLEAVAGE SYSTEM H PROTEIN-RELATED"/>
    <property type="match status" value="1"/>
</dbReference>
<feature type="domain" description="Lipoyl-binding" evidence="5">
    <location>
        <begin position="24"/>
        <end position="106"/>
    </location>
</feature>
<accession>A0A0M2UT92</accession>
<feature type="modified residue" description="N6-lipoyllysine" evidence="3 4">
    <location>
        <position position="65"/>
    </location>
</feature>
<dbReference type="InterPro" id="IPR011053">
    <property type="entry name" value="Single_hybrid_motif"/>
</dbReference>
<dbReference type="GO" id="GO:0019464">
    <property type="term" value="P:glycine decarboxylation via glycine cleavage system"/>
    <property type="evidence" value="ECO:0007669"/>
    <property type="project" value="UniProtKB-UniRule"/>
</dbReference>
<name>A0A0M2UT92_9BACT</name>
<comment type="subunit">
    <text evidence="3">The glycine cleavage system is composed of four proteins: P, T, L and H.</text>
</comment>
<evidence type="ECO:0000259" key="5">
    <source>
        <dbReference type="PROSITE" id="PS50968"/>
    </source>
</evidence>
<dbReference type="InterPro" id="IPR003016">
    <property type="entry name" value="2-oxoA_DH_lipoyl-BS"/>
</dbReference>
<dbReference type="GO" id="GO:0005829">
    <property type="term" value="C:cytosol"/>
    <property type="evidence" value="ECO:0007669"/>
    <property type="project" value="TreeGrafter"/>
</dbReference>
<dbReference type="GO" id="GO:0009249">
    <property type="term" value="P:protein lipoylation"/>
    <property type="evidence" value="ECO:0007669"/>
    <property type="project" value="TreeGrafter"/>
</dbReference>
<comment type="similarity">
    <text evidence="1 3">Belongs to the GcvH family.</text>
</comment>
<dbReference type="Proteomes" id="UP000034954">
    <property type="component" value="Unassembled WGS sequence"/>
</dbReference>
<sequence>MTRIPNELLYTKTHEWAKKIDSNVVMMGITAHAQEQLRDIVFVELPPLGRELKAGAACAVVESVKAACDIFAPLSGKVVKINQQIQERPQLVNEDPYGEGWFLHIEVSHPDEFNALLSPAQYQAISESAHQ</sequence>
<reference evidence="6 7" key="1">
    <citation type="journal article" date="2013" name="BMC Microbiol.">
        <title>Identification of the type II cytochrome c maturation pathway in anammox bacteria by comparative genomics.</title>
        <authorList>
            <person name="Ferousi C."/>
            <person name="Speth D.R."/>
            <person name="Reimann J."/>
            <person name="Op den Camp H.J."/>
            <person name="Allen J.W."/>
            <person name="Keltjens J.T."/>
            <person name="Jetten M.S."/>
        </authorList>
    </citation>
    <scope>NUCLEOTIDE SEQUENCE [LARGE SCALE GENOMIC DNA]</scope>
    <source>
        <strain evidence="6">RU1</strain>
    </source>
</reference>
<dbReference type="HAMAP" id="MF_00272">
    <property type="entry name" value="GcvH"/>
    <property type="match status" value="1"/>
</dbReference>
<dbReference type="Pfam" id="PF01597">
    <property type="entry name" value="GCV_H"/>
    <property type="match status" value="1"/>
</dbReference>
<dbReference type="PROSITE" id="PS00189">
    <property type="entry name" value="LIPOYL"/>
    <property type="match status" value="1"/>
</dbReference>
<keyword evidence="2 3" id="KW-0450">Lipoyl</keyword>
<dbReference type="PANTHER" id="PTHR11715">
    <property type="entry name" value="GLYCINE CLEAVAGE SYSTEM H PROTEIN"/>
    <property type="match status" value="1"/>
</dbReference>
<dbReference type="EMBL" id="LAQJ01000233">
    <property type="protein sequence ID" value="KKO18835.1"/>
    <property type="molecule type" value="Genomic_DNA"/>
</dbReference>
<evidence type="ECO:0000256" key="3">
    <source>
        <dbReference type="HAMAP-Rule" id="MF_00272"/>
    </source>
</evidence>
<dbReference type="GO" id="GO:0005960">
    <property type="term" value="C:glycine cleavage complex"/>
    <property type="evidence" value="ECO:0007669"/>
    <property type="project" value="InterPro"/>
</dbReference>
<dbReference type="NCBIfam" id="NF002270">
    <property type="entry name" value="PRK01202.1"/>
    <property type="match status" value="1"/>
</dbReference>
<proteinExistence type="inferred from homology"/>
<dbReference type="InterPro" id="IPR033753">
    <property type="entry name" value="GCV_H/Fam206"/>
</dbReference>
<dbReference type="NCBIfam" id="TIGR00527">
    <property type="entry name" value="gcvH"/>
    <property type="match status" value="1"/>
</dbReference>
<evidence type="ECO:0000256" key="4">
    <source>
        <dbReference type="PIRSR" id="PIRSR617453-50"/>
    </source>
</evidence>